<comment type="caution">
    <text evidence="2">The sequence shown here is derived from an EMBL/GenBank/DDBJ whole genome shotgun (WGS) entry which is preliminary data.</text>
</comment>
<reference evidence="2 3" key="2">
    <citation type="submission" date="2020-03" db="EMBL/GenBank/DDBJ databases">
        <authorList>
            <person name="Ichikawa N."/>
            <person name="Kimura A."/>
            <person name="Kitahashi Y."/>
            <person name="Uohara A."/>
        </authorList>
    </citation>
    <scope>NUCLEOTIDE SEQUENCE [LARGE SCALE GENOMIC DNA]</scope>
    <source>
        <strain evidence="2 3">NBRC 108638</strain>
    </source>
</reference>
<organism evidence="2 3">
    <name type="scientific">Phytohabitans rumicis</name>
    <dbReference type="NCBI Taxonomy" id="1076125"/>
    <lineage>
        <taxon>Bacteria</taxon>
        <taxon>Bacillati</taxon>
        <taxon>Actinomycetota</taxon>
        <taxon>Actinomycetes</taxon>
        <taxon>Micromonosporales</taxon>
        <taxon>Micromonosporaceae</taxon>
    </lineage>
</organism>
<reference evidence="2 3" key="1">
    <citation type="submission" date="2020-03" db="EMBL/GenBank/DDBJ databases">
        <title>Whole genome shotgun sequence of Phytohabitans rumicis NBRC 108638.</title>
        <authorList>
            <person name="Komaki H."/>
            <person name="Tamura T."/>
        </authorList>
    </citation>
    <scope>NUCLEOTIDE SEQUENCE [LARGE SCALE GENOMIC DNA]</scope>
    <source>
        <strain evidence="2 3">NBRC 108638</strain>
    </source>
</reference>
<accession>A0A6V8KZQ8</accession>
<feature type="compositionally biased region" description="Basic and acidic residues" evidence="1">
    <location>
        <begin position="15"/>
        <end position="30"/>
    </location>
</feature>
<dbReference type="AlphaFoldDB" id="A0A6V8KZQ8"/>
<evidence type="ECO:0000256" key="1">
    <source>
        <dbReference type="SAM" id="MobiDB-lite"/>
    </source>
</evidence>
<feature type="region of interest" description="Disordered" evidence="1">
    <location>
        <begin position="1"/>
        <end position="81"/>
    </location>
</feature>
<gene>
    <name evidence="2" type="ORF">Prum_042240</name>
</gene>
<proteinExistence type="predicted"/>
<sequence length="81" mass="8752">MLGNPIKVIGTQGLKEIEPREDLVDFRDRGPAVSAPNRKHRRTSSVSTPQEPNPAGGTAPQDRMEHDRGAPTVGSAPVRQD</sequence>
<protein>
    <submittedName>
        <fullName evidence="2">Uncharacterized protein</fullName>
    </submittedName>
</protein>
<evidence type="ECO:0000313" key="3">
    <source>
        <dbReference type="Proteomes" id="UP000482960"/>
    </source>
</evidence>
<name>A0A6V8KZQ8_9ACTN</name>
<keyword evidence="3" id="KW-1185">Reference proteome</keyword>
<dbReference type="EMBL" id="BLPG01000001">
    <property type="protein sequence ID" value="GFJ90582.1"/>
    <property type="molecule type" value="Genomic_DNA"/>
</dbReference>
<dbReference type="Proteomes" id="UP000482960">
    <property type="component" value="Unassembled WGS sequence"/>
</dbReference>
<evidence type="ECO:0000313" key="2">
    <source>
        <dbReference type="EMBL" id="GFJ90582.1"/>
    </source>
</evidence>